<gene>
    <name evidence="2" type="ORF">HAP95_02520</name>
</gene>
<sequence>MHFIEKKGQRLAVFDHLISTETGQHIEVPVSSPEMEASMIRAEEIGRRGLAGISALASSDKEPSSSLQNQTAG</sequence>
<dbReference type="RefSeq" id="WP_215882033.1">
    <property type="nucleotide sequence ID" value="NZ_JAAOMP010000029.1"/>
</dbReference>
<reference evidence="2 3" key="1">
    <citation type="journal article" date="2021" name="ISME J.">
        <title>Genomic evolution of the class Acidithiobacillia: deep-branching Proteobacteria living in extreme acidic conditions.</title>
        <authorList>
            <person name="Moya-Beltran A."/>
            <person name="Beard S."/>
            <person name="Rojas-Villalobos C."/>
            <person name="Issotta F."/>
            <person name="Gallardo Y."/>
            <person name="Ulloa R."/>
            <person name="Giaveno A."/>
            <person name="Degli Esposti M."/>
            <person name="Johnson D.B."/>
            <person name="Quatrini R."/>
        </authorList>
    </citation>
    <scope>NUCLEOTIDE SEQUENCE [LARGE SCALE GENOMIC DNA]</scope>
    <source>
        <strain evidence="2 3">RW2</strain>
    </source>
</reference>
<keyword evidence="3" id="KW-1185">Reference proteome</keyword>
<accession>A0ABS5ZV62</accession>
<proteinExistence type="predicted"/>
<organism evidence="2 3">
    <name type="scientific">Acidithiobacillus sulfurivorans</name>
    <dbReference type="NCBI Taxonomy" id="1958756"/>
    <lineage>
        <taxon>Bacteria</taxon>
        <taxon>Pseudomonadati</taxon>
        <taxon>Pseudomonadota</taxon>
        <taxon>Acidithiobacillia</taxon>
        <taxon>Acidithiobacillales</taxon>
        <taxon>Acidithiobacillaceae</taxon>
        <taxon>Acidithiobacillus</taxon>
    </lineage>
</organism>
<feature type="region of interest" description="Disordered" evidence="1">
    <location>
        <begin position="54"/>
        <end position="73"/>
    </location>
</feature>
<name>A0ABS5ZV62_9PROT</name>
<protein>
    <submittedName>
        <fullName evidence="2">Uncharacterized protein</fullName>
    </submittedName>
</protein>
<dbReference type="EMBL" id="JAAOMP010000029">
    <property type="protein sequence ID" value="MBU2759055.1"/>
    <property type="molecule type" value="Genomic_DNA"/>
</dbReference>
<dbReference type="Proteomes" id="UP000755654">
    <property type="component" value="Unassembled WGS sequence"/>
</dbReference>
<evidence type="ECO:0000313" key="3">
    <source>
        <dbReference type="Proteomes" id="UP000755654"/>
    </source>
</evidence>
<evidence type="ECO:0000256" key="1">
    <source>
        <dbReference type="SAM" id="MobiDB-lite"/>
    </source>
</evidence>
<evidence type="ECO:0000313" key="2">
    <source>
        <dbReference type="EMBL" id="MBU2759055.1"/>
    </source>
</evidence>
<feature type="compositionally biased region" description="Polar residues" evidence="1">
    <location>
        <begin position="64"/>
        <end position="73"/>
    </location>
</feature>
<comment type="caution">
    <text evidence="2">The sequence shown here is derived from an EMBL/GenBank/DDBJ whole genome shotgun (WGS) entry which is preliminary data.</text>
</comment>